<evidence type="ECO:0000259" key="11">
    <source>
        <dbReference type="Pfam" id="PF02880"/>
    </source>
</evidence>
<dbReference type="InterPro" id="IPR036900">
    <property type="entry name" value="A-D-PHexomutase_C_sf"/>
</dbReference>
<dbReference type="InterPro" id="IPR016055">
    <property type="entry name" value="A-D-PHexomutase_a/b/a-I/II/III"/>
</dbReference>
<keyword evidence="3" id="KW-0597">Phosphoprotein</keyword>
<dbReference type="EC" id="5.4.2.8" evidence="12"/>
<dbReference type="GO" id="GO:0008973">
    <property type="term" value="F:phosphopentomutase activity"/>
    <property type="evidence" value="ECO:0007669"/>
    <property type="project" value="TreeGrafter"/>
</dbReference>
<evidence type="ECO:0000259" key="9">
    <source>
        <dbReference type="Pfam" id="PF02878"/>
    </source>
</evidence>
<proteinExistence type="inferred from homology"/>
<dbReference type="EMBL" id="JACHWP010000001">
    <property type="protein sequence ID" value="MBB3021939.1"/>
    <property type="molecule type" value="Genomic_DNA"/>
</dbReference>
<feature type="domain" description="Alpha-D-phosphohexomutase alpha/beta/alpha" evidence="10">
    <location>
        <begin position="220"/>
        <end position="319"/>
    </location>
</feature>
<evidence type="ECO:0000256" key="7">
    <source>
        <dbReference type="RuleBase" id="RU004326"/>
    </source>
</evidence>
<dbReference type="InterPro" id="IPR005845">
    <property type="entry name" value="A-D-PHexomutase_a/b/a-II"/>
</dbReference>
<dbReference type="InterPro" id="IPR005844">
    <property type="entry name" value="A-D-PHexomutase_a/b/a-I"/>
</dbReference>
<evidence type="ECO:0000256" key="5">
    <source>
        <dbReference type="ARBA" id="ARBA00022842"/>
    </source>
</evidence>
<evidence type="ECO:0000259" key="10">
    <source>
        <dbReference type="Pfam" id="PF02879"/>
    </source>
</evidence>
<dbReference type="PANTHER" id="PTHR45745">
    <property type="entry name" value="PHOSPHOMANNOMUTASE 45A"/>
    <property type="match status" value="1"/>
</dbReference>
<dbReference type="GO" id="GO:0005975">
    <property type="term" value="P:carbohydrate metabolic process"/>
    <property type="evidence" value="ECO:0007669"/>
    <property type="project" value="InterPro"/>
</dbReference>
<dbReference type="PANTHER" id="PTHR45745:SF1">
    <property type="entry name" value="PHOSPHOGLUCOMUTASE 2B-RELATED"/>
    <property type="match status" value="1"/>
</dbReference>
<dbReference type="RefSeq" id="WP_183373607.1">
    <property type="nucleotide sequence ID" value="NZ_CBCSFZ010000003.1"/>
</dbReference>
<keyword evidence="13" id="KW-1185">Reference proteome</keyword>
<dbReference type="InterPro" id="IPR005841">
    <property type="entry name" value="Alpha-D-phosphohexomutase_SF"/>
</dbReference>
<dbReference type="InterPro" id="IPR005846">
    <property type="entry name" value="A-D-PHexomutase_a/b/a-III"/>
</dbReference>
<keyword evidence="6 12" id="KW-0413">Isomerase</keyword>
<dbReference type="GO" id="GO:0004615">
    <property type="term" value="F:phosphomannomutase activity"/>
    <property type="evidence" value="ECO:0007669"/>
    <property type="project" value="UniProtKB-EC"/>
</dbReference>
<dbReference type="PRINTS" id="PR00509">
    <property type="entry name" value="PGMPMM"/>
</dbReference>
<dbReference type="Pfam" id="PF02879">
    <property type="entry name" value="PGM_PMM_II"/>
    <property type="match status" value="1"/>
</dbReference>
<keyword evidence="5 7" id="KW-0460">Magnesium</keyword>
<dbReference type="Gene3D" id="3.30.310.50">
    <property type="entry name" value="Alpha-D-phosphohexomutase, C-terminal domain"/>
    <property type="match status" value="1"/>
</dbReference>
<dbReference type="Pfam" id="PF02880">
    <property type="entry name" value="PGM_PMM_III"/>
    <property type="match status" value="1"/>
</dbReference>
<feature type="domain" description="Alpha-D-phosphohexomutase alpha/beta/alpha" evidence="9">
    <location>
        <begin position="54"/>
        <end position="198"/>
    </location>
</feature>
<evidence type="ECO:0000256" key="2">
    <source>
        <dbReference type="ARBA" id="ARBA00010231"/>
    </source>
</evidence>
<dbReference type="SUPFAM" id="SSF55957">
    <property type="entry name" value="Phosphoglucomutase, C-terminal domain"/>
    <property type="match status" value="1"/>
</dbReference>
<evidence type="ECO:0000256" key="6">
    <source>
        <dbReference type="ARBA" id="ARBA00023235"/>
    </source>
</evidence>
<dbReference type="Pfam" id="PF00408">
    <property type="entry name" value="PGM_PMM_IV"/>
    <property type="match status" value="1"/>
</dbReference>
<dbReference type="InterPro" id="IPR016066">
    <property type="entry name" value="A-D-PHexomutase_CS"/>
</dbReference>
<dbReference type="GO" id="GO:0000287">
    <property type="term" value="F:magnesium ion binding"/>
    <property type="evidence" value="ECO:0007669"/>
    <property type="project" value="InterPro"/>
</dbReference>
<comment type="similarity">
    <text evidence="2 7">Belongs to the phosphohexose mutase family.</text>
</comment>
<dbReference type="GO" id="GO:0006166">
    <property type="term" value="P:purine ribonucleoside salvage"/>
    <property type="evidence" value="ECO:0007669"/>
    <property type="project" value="TreeGrafter"/>
</dbReference>
<evidence type="ECO:0000313" key="12">
    <source>
        <dbReference type="EMBL" id="MBB3021939.1"/>
    </source>
</evidence>
<accession>A0A839QSY0</accession>
<dbReference type="Proteomes" id="UP000568050">
    <property type="component" value="Unassembled WGS sequence"/>
</dbReference>
<dbReference type="CDD" id="cd05799">
    <property type="entry name" value="PGM2"/>
    <property type="match status" value="1"/>
</dbReference>
<sequence length="576" mass="59832">MSTPDPALLERARTWLADDPNPATRESLESLIDTAENGDAAAAAKLQDAFAGMLQFGTAGLRGAMGPGPNRMNDSVVSLAAAGIGAWLRERVGDARVVIGFDARCHSEEFARRSAAILTAAGHQTMLMPAAWPTPITAYAVRALDADAGIQVTASHNPAADNGYKVYLGGRATSAEGRGVQIVPPVDAEIAAQIAAVESVSSIPVAESGWTTLGGDVQGEYVQAIQQVLTPGGPRDVSIVHTSMHGVGHDTVMTALSQAGFLTVHAVGAQADPDPDFPTVDFPNPEEPGAIDLALEQARRVGADLVIANDPDADRCAVAVPDPRLGDWRMLTGDELGALLGFALLRRTTESSVYANSIVSSRLLAAIADGAEVKSAQTLTGFKWIARTEDLAFGYEEAIGYCVLPDVVRDKDGISAALAIAELAAEVKADGSSLIGVLDALARHCGLFATSQVSLRVTDLDELGAMMARLRQNPPAQLNGCPVTVTDLAGGTGPGEAGGGVPAGLPPTDAVVLLAEDRSRIIVRPSGTEPKLKCYLEAVEDVAPDASFEDLTGAHQRAQRTLTALAGEIRQVLGVQ</sequence>
<dbReference type="Pfam" id="PF02878">
    <property type="entry name" value="PGM_PMM_I"/>
    <property type="match status" value="1"/>
</dbReference>
<evidence type="ECO:0000256" key="3">
    <source>
        <dbReference type="ARBA" id="ARBA00022553"/>
    </source>
</evidence>
<protein>
    <submittedName>
        <fullName evidence="12">Phosphomannomutase</fullName>
        <ecNumber evidence="12">5.4.2.8</ecNumber>
    </submittedName>
</protein>
<reference evidence="12 13" key="1">
    <citation type="submission" date="2020-08" db="EMBL/GenBank/DDBJ databases">
        <title>Sequencing the genomes of 1000 actinobacteria strains.</title>
        <authorList>
            <person name="Klenk H.-P."/>
        </authorList>
    </citation>
    <scope>NUCLEOTIDE SEQUENCE [LARGE SCALE GENOMIC DNA]</scope>
    <source>
        <strain evidence="12 13">DSM 23040</strain>
    </source>
</reference>
<feature type="domain" description="Alpha-D-phosphohexomutase alpha/beta/alpha" evidence="11">
    <location>
        <begin position="333"/>
        <end position="435"/>
    </location>
</feature>
<comment type="cofactor">
    <cofactor evidence="1">
        <name>Mg(2+)</name>
        <dbReference type="ChEBI" id="CHEBI:18420"/>
    </cofactor>
</comment>
<dbReference type="SUPFAM" id="SSF53738">
    <property type="entry name" value="Phosphoglucomutase, first 3 domains"/>
    <property type="match status" value="3"/>
</dbReference>
<evidence type="ECO:0000313" key="13">
    <source>
        <dbReference type="Proteomes" id="UP000568050"/>
    </source>
</evidence>
<dbReference type="Gene3D" id="3.40.120.10">
    <property type="entry name" value="Alpha-D-Glucose-1,6-Bisphosphate, subunit A, domain 3"/>
    <property type="match status" value="3"/>
</dbReference>
<keyword evidence="4 7" id="KW-0479">Metal-binding</keyword>
<name>A0A839QSY0_9MICO</name>
<comment type="caution">
    <text evidence="12">The sequence shown here is derived from an EMBL/GenBank/DDBJ whole genome shotgun (WGS) entry which is preliminary data.</text>
</comment>
<evidence type="ECO:0000256" key="4">
    <source>
        <dbReference type="ARBA" id="ARBA00022723"/>
    </source>
</evidence>
<gene>
    <name evidence="12" type="ORF">FHX50_000187</name>
</gene>
<dbReference type="PROSITE" id="PS00710">
    <property type="entry name" value="PGM_PMM"/>
    <property type="match status" value="1"/>
</dbReference>
<dbReference type="InterPro" id="IPR005843">
    <property type="entry name" value="A-D-PHexomutase_C"/>
</dbReference>
<dbReference type="AlphaFoldDB" id="A0A839QSY0"/>
<organism evidence="12 13">
    <name type="scientific">Helcobacillus massiliensis</name>
    <dbReference type="NCBI Taxonomy" id="521392"/>
    <lineage>
        <taxon>Bacteria</taxon>
        <taxon>Bacillati</taxon>
        <taxon>Actinomycetota</taxon>
        <taxon>Actinomycetes</taxon>
        <taxon>Micrococcales</taxon>
        <taxon>Dermabacteraceae</taxon>
        <taxon>Helcobacillus</taxon>
    </lineage>
</organism>
<feature type="domain" description="Alpha-D-phosphohexomutase C-terminal" evidence="8">
    <location>
        <begin position="507"/>
        <end position="541"/>
    </location>
</feature>
<evidence type="ECO:0000256" key="1">
    <source>
        <dbReference type="ARBA" id="ARBA00001946"/>
    </source>
</evidence>
<evidence type="ECO:0000259" key="8">
    <source>
        <dbReference type="Pfam" id="PF00408"/>
    </source>
</evidence>